<gene>
    <name evidence="1" type="ORF">ACFQ3L_11355</name>
</gene>
<evidence type="ECO:0000313" key="2">
    <source>
        <dbReference type="Proteomes" id="UP001597249"/>
    </source>
</evidence>
<organism evidence="1 2">
    <name type="scientific">Lacticaseibacillus jixianensis</name>
    <dbReference type="NCBI Taxonomy" id="2486012"/>
    <lineage>
        <taxon>Bacteria</taxon>
        <taxon>Bacillati</taxon>
        <taxon>Bacillota</taxon>
        <taxon>Bacilli</taxon>
        <taxon>Lactobacillales</taxon>
        <taxon>Lactobacillaceae</taxon>
        <taxon>Lacticaseibacillus</taxon>
    </lineage>
</organism>
<dbReference type="RefSeq" id="WP_125586133.1">
    <property type="nucleotide sequence ID" value="NZ_JBHTMO010000041.1"/>
</dbReference>
<reference evidence="2" key="1">
    <citation type="journal article" date="2019" name="Int. J. Syst. Evol. Microbiol.">
        <title>The Global Catalogue of Microorganisms (GCM) 10K type strain sequencing project: providing services to taxonomists for standard genome sequencing and annotation.</title>
        <authorList>
            <consortium name="The Broad Institute Genomics Platform"/>
            <consortium name="The Broad Institute Genome Sequencing Center for Infectious Disease"/>
            <person name="Wu L."/>
            <person name="Ma J."/>
        </authorList>
    </citation>
    <scope>NUCLEOTIDE SEQUENCE [LARGE SCALE GENOMIC DNA]</scope>
    <source>
        <strain evidence="2">CCM 8911</strain>
    </source>
</reference>
<evidence type="ECO:0000313" key="1">
    <source>
        <dbReference type="EMBL" id="MFD1394165.1"/>
    </source>
</evidence>
<proteinExistence type="predicted"/>
<name>A0ABW4BD22_9LACO</name>
<dbReference type="Proteomes" id="UP001597249">
    <property type="component" value="Unassembled WGS sequence"/>
</dbReference>
<protein>
    <submittedName>
        <fullName evidence="1">Uncharacterized protein</fullName>
    </submittedName>
</protein>
<comment type="caution">
    <text evidence="1">The sequence shown here is derived from an EMBL/GenBank/DDBJ whole genome shotgun (WGS) entry which is preliminary data.</text>
</comment>
<dbReference type="EMBL" id="JBHTMO010000041">
    <property type="protein sequence ID" value="MFD1394165.1"/>
    <property type="molecule type" value="Genomic_DNA"/>
</dbReference>
<accession>A0ABW4BD22</accession>
<keyword evidence="2" id="KW-1185">Reference proteome</keyword>
<sequence length="80" mass="8422">MFVFGIDINKSQLKVSDHKVDGSIAAAYAGISFGGRETILIGTASLLDDRAGKLFAISINGTMPVIIYNEAFPIIFVSGG</sequence>